<evidence type="ECO:0000313" key="2">
    <source>
        <dbReference type="Proteomes" id="UP000076490"/>
    </source>
</evidence>
<reference evidence="1 2" key="1">
    <citation type="submission" date="2016-01" db="EMBL/GenBank/DDBJ databases">
        <title>Whole genome sequencing of Bhargavaea cecembensis T14.</title>
        <authorList>
            <person name="Hong K.W."/>
        </authorList>
    </citation>
    <scope>NUCLEOTIDE SEQUENCE [LARGE SCALE GENOMIC DNA]</scope>
    <source>
        <strain evidence="1 2">T14</strain>
    </source>
</reference>
<dbReference type="RefSeq" id="WP_063182205.1">
    <property type="nucleotide sequence ID" value="NZ_LQNT01000011.1"/>
</dbReference>
<organism evidence="1 2">
    <name type="scientific">Bhargavaea cecembensis</name>
    <dbReference type="NCBI Taxonomy" id="394098"/>
    <lineage>
        <taxon>Bacteria</taxon>
        <taxon>Bacillati</taxon>
        <taxon>Bacillota</taxon>
        <taxon>Bacilli</taxon>
        <taxon>Bacillales</taxon>
        <taxon>Caryophanaceae</taxon>
        <taxon>Bhargavaea</taxon>
    </lineage>
</organism>
<evidence type="ECO:0000313" key="1">
    <source>
        <dbReference type="EMBL" id="KZE37192.1"/>
    </source>
</evidence>
<protein>
    <recommendedName>
        <fullName evidence="3">Resolvase/invertase-type recombinase catalytic domain-containing protein</fullName>
    </recommendedName>
</protein>
<proteinExistence type="predicted"/>
<dbReference type="AlphaFoldDB" id="A0A161RCD3"/>
<accession>A0A161RCD3</accession>
<name>A0A161RCD3_9BACL</name>
<sequence>MTVQLPPIRKAAVYVRSTYWGRAPLHASSDDNEELLLRVVEGHCDYDLFYEASSYKRNEAAMELLRWADMGEFDAIVTRHIHSFGLGIKFDWDTMMGLMMARGIRIITPEKVYSRENRNDMTYLEFMMRALRDEYEIKFGAEWDRVTMSYRLMKTPVELMSFFEQPSGPQVIEFPRVSGRDQLPGEPS</sequence>
<comment type="caution">
    <text evidence="1">The sequence shown here is derived from an EMBL/GenBank/DDBJ whole genome shotgun (WGS) entry which is preliminary data.</text>
</comment>
<dbReference type="Proteomes" id="UP000076490">
    <property type="component" value="Unassembled WGS sequence"/>
</dbReference>
<gene>
    <name evidence="1" type="ORF">AV656_11475</name>
</gene>
<dbReference type="OrthoDB" id="65783at2"/>
<dbReference type="EMBL" id="LQNT01000011">
    <property type="protein sequence ID" value="KZE37192.1"/>
    <property type="molecule type" value="Genomic_DNA"/>
</dbReference>
<evidence type="ECO:0008006" key="3">
    <source>
        <dbReference type="Google" id="ProtNLM"/>
    </source>
</evidence>